<feature type="transmembrane region" description="Helical" evidence="18">
    <location>
        <begin position="845"/>
        <end position="864"/>
    </location>
</feature>
<dbReference type="GO" id="GO:0006171">
    <property type="term" value="P:cAMP biosynthetic process"/>
    <property type="evidence" value="ECO:0007669"/>
    <property type="project" value="UniProtKB-KW"/>
</dbReference>
<evidence type="ECO:0000256" key="3">
    <source>
        <dbReference type="ARBA" id="ARBA00004141"/>
    </source>
</evidence>
<dbReference type="InterPro" id="IPR009398">
    <property type="entry name" value="Adcy_conserved_dom"/>
</dbReference>
<feature type="region of interest" description="Disordered" evidence="17">
    <location>
        <begin position="642"/>
        <end position="679"/>
    </location>
</feature>
<reference evidence="20" key="1">
    <citation type="submission" date="2023-07" db="EMBL/GenBank/DDBJ databases">
        <title>Chromosome-level genome assembly of Artemia franciscana.</title>
        <authorList>
            <person name="Jo E."/>
        </authorList>
    </citation>
    <scope>NUCLEOTIDE SEQUENCE</scope>
    <source>
        <tissue evidence="20">Whole body</tissue>
    </source>
</reference>
<keyword evidence="8" id="KW-0547">Nucleotide-binding</keyword>
<dbReference type="PANTHER" id="PTHR45627">
    <property type="entry name" value="ADENYLATE CYCLASE TYPE 1"/>
    <property type="match status" value="1"/>
</dbReference>
<sequence>MDHAVKAMPPHRKVAFSRLIHRHRFENKELERLFQRYVCRLQQSSVICAASLLLLLCLTTASLQWSYGKGLPTISTVATSSVALILLCLVVFVSARRLDDDHLPKICVGLLLLGAVICAVSLPISLNNWPRKVEVSIVNDVDSEVVSTTVLPMTRTALRGTRRQGVLRAERRKEKQAAKVLREEENIGRDQRSLTDTYDMLRNHNPYGKRTSRDLDDEDTPDYLEDEIERFNAYPEEIFDDSNSTEPSVGKLRSDPFAPHPLPASSEGLWQFVFVTFIAYTLLPIPTWMASLYGFLLASVHLAVTCFIRTAFPALAWHQLTGNCIVLLATNIVGAFLHVVLELAQRRAFLDTRNCIGTRLDMEDENEKLERLLLSVLPQHVAVEMKADLMSPVEGQFHKIYIQKHENVSILFADIVGFTVLASQCSAQELVRLLNELFGRFDQLAADNHCLRIKILGDCYYCVSGLPEPRSDHAHCCVEMGLDVIDAIASVVEATDVRLNMRVGIHSGHVLCGVLGLRKWQYDVWSNDVTVANNMEAGGEPGRVHITETTLNFLGGAYEVEPGNGGQRNQYLREHNIRTYFIVPPERRRKVRNALGQGLGNGQRRKLSFRNVSNVVVQLLHSIKYSVEVPFSNMTSIGNNLTTLGPGPDCPSLPKKSSKSSDGLRRPVKKRHNSLHCHQPSNRINKYLSQAIDARSVGKEKADHVNLWTLKFTNPRKEKQYQQEPDLTFGASLVCSLVVLILVGGLQLAVLPRTLILLLLFLAAFIWTAVLLMMILAARLNWMAWDVSRSYPLRLALAVFTTVAISAVAQVNVFTCRLEASCTSEETDTAFSFLKDHRSCPMPHYSVLSAVLGMFTVAVFLRLLLLLKAAILIISIGVYLVFVHFTHWQLFDCYDDRASSPIPLTPLATLHLLLFGAAILVHGRQVEWTARLDFLWQSQASEEKREMETLQQSNRKILFNLLPRHVAVYFLDNQLKSNMELYNQSYGRVGVLFASVPNFHEFYTEMDGNNQLNQGVECLRLLNEIIADFDELLSEDRFCAIDKIKTVGSTYIAAVGLLPEYKIPEEDNILAGHCMSILVELIFAMRERLLSINENSYNTFTLRVGVNIGPVVAGVIGAKKPQYDIWGNTVNVASRMDSTGMPNHIQVTEEVYLVLKDHPYEFQCRGPVKVKGKGEMTTYFLVDRKQPPTVRADDIQAMKHASGAGVLQFYGGIPTPLALVHQQMRQYHFVQPPLRQFCPPPPPPTQPPIEQRCHSDQSAHNSFRSCDSSANNSQSRNGSVSEQHYKRNSKTPPKKLIKTRTPPRPRDIRETSFVQPIKNKSDLDLPIRPVYNPIRRREEPLQMRAPPIDSFHKGLSPIGSESDKDSPLRLKVQPPIEEDEYMLPWSGSGHLPPKTSNSMPGHSQRDSKFDIVNPCRSHQFRHRSDENLIGPLRRSDIPRLHSSAEDISSLNRSETGDSSSDESYTRSDPSRTDVDSPVPYPGKKPSSKYVYPDIRGKLDWEGISNRQELGPLSLSNLRSDLGPDSSSESASKETPKDQTDGPKIWFGNKEQAIYFHGGSETSCISPLPVNTLKSYTGESCASFEFFNDRNSDDDKTPLSCPGENTQTPTPKPSKIPVASWRLKRDSEKVKNSGKSIESNVKERDFIFPFRPSDDPCSPDNELTYEEMKNVNDILTNLLRKTVKSPVLKNPSVKTTEVQNNPVPIGTVFGLRFDPEENKMTLQLSEAPSPMSPQAMPMENNSALVTPSGSPMKVQPPSSSQIPRAIKATTVETPISEVSDDIYLAQNWKKAKKKSDAKDMYKPTQIACNETSQSEWSDDDSDADRSPLLASDQSDSNGYTSDEQGLEYASVLNENGLTDAEGALSDVNSILNDDVDATHDMTQSTATTQYESEYDNYPRLPMKHPEQTESFSNEIDQLSKTISVKFGQNDNEKK</sequence>
<keyword evidence="15 16" id="KW-0456">Lyase</keyword>
<evidence type="ECO:0000256" key="11">
    <source>
        <dbReference type="ARBA" id="ARBA00022989"/>
    </source>
</evidence>
<feature type="compositionally biased region" description="Polar residues" evidence="17">
    <location>
        <begin position="1513"/>
        <end position="1529"/>
    </location>
</feature>
<feature type="transmembrane region" description="Helical" evidence="18">
    <location>
        <begin position="755"/>
        <end position="779"/>
    </location>
</feature>
<feature type="compositionally biased region" description="Basic and acidic residues" evidence="17">
    <location>
        <begin position="1433"/>
        <end position="1444"/>
    </location>
</feature>
<feature type="region of interest" description="Disordered" evidence="17">
    <location>
        <begin position="1381"/>
        <end position="1491"/>
    </location>
</feature>
<protein>
    <recommendedName>
        <fullName evidence="4">adenylate cyclase</fullName>
        <ecNumber evidence="4">4.6.1.1</ecNumber>
    </recommendedName>
</protein>
<evidence type="ECO:0000256" key="12">
    <source>
        <dbReference type="ARBA" id="ARBA00022998"/>
    </source>
</evidence>
<comment type="caution">
    <text evidence="20">The sequence shown here is derived from an EMBL/GenBank/DDBJ whole genome shotgun (WGS) entry which is preliminary data.</text>
</comment>
<keyword evidence="13 18" id="KW-0472">Membrane</keyword>
<dbReference type="InterPro" id="IPR001054">
    <property type="entry name" value="A/G_cyclase"/>
</dbReference>
<evidence type="ECO:0000256" key="1">
    <source>
        <dbReference type="ARBA" id="ARBA00001593"/>
    </source>
</evidence>
<dbReference type="Pfam" id="PF16214">
    <property type="entry name" value="AC_N"/>
    <property type="match status" value="2"/>
</dbReference>
<keyword evidence="12" id="KW-0115">cAMP biosynthesis</keyword>
<gene>
    <name evidence="20" type="ORF">QYM36_000088</name>
</gene>
<name>A0AA88LG32_ARTSF</name>
<feature type="compositionally biased region" description="Basic residues" evidence="17">
    <location>
        <begin position="666"/>
        <end position="675"/>
    </location>
</feature>
<evidence type="ECO:0000259" key="19">
    <source>
        <dbReference type="PROSITE" id="PS50125"/>
    </source>
</evidence>
<feature type="region of interest" description="Disordered" evidence="17">
    <location>
        <begin position="1882"/>
        <end position="1914"/>
    </location>
</feature>
<dbReference type="Pfam" id="PF06327">
    <property type="entry name" value="Adcy_cons_dom"/>
    <property type="match status" value="1"/>
</dbReference>
<evidence type="ECO:0000256" key="5">
    <source>
        <dbReference type="ARBA" id="ARBA00022692"/>
    </source>
</evidence>
<evidence type="ECO:0000313" key="20">
    <source>
        <dbReference type="EMBL" id="KAK2725474.1"/>
    </source>
</evidence>
<keyword evidence="14" id="KW-0325">Glycoprotein</keyword>
<comment type="catalytic activity">
    <reaction evidence="1">
        <text>ATP = 3',5'-cyclic AMP + diphosphate</text>
        <dbReference type="Rhea" id="RHEA:15389"/>
        <dbReference type="ChEBI" id="CHEBI:30616"/>
        <dbReference type="ChEBI" id="CHEBI:33019"/>
        <dbReference type="ChEBI" id="CHEBI:58165"/>
        <dbReference type="EC" id="4.6.1.1"/>
    </reaction>
</comment>
<dbReference type="Pfam" id="PF00211">
    <property type="entry name" value="Guanylate_cyc"/>
    <property type="match status" value="2"/>
</dbReference>
<feature type="transmembrane region" description="Helical" evidence="18">
    <location>
        <begin position="268"/>
        <end position="285"/>
    </location>
</feature>
<proteinExistence type="inferred from homology"/>
<dbReference type="GO" id="GO:0007189">
    <property type="term" value="P:adenylate cyclase-activating G protein-coupled receptor signaling pathway"/>
    <property type="evidence" value="ECO:0007669"/>
    <property type="project" value="TreeGrafter"/>
</dbReference>
<dbReference type="CDD" id="cd07302">
    <property type="entry name" value="CHD"/>
    <property type="match status" value="2"/>
</dbReference>
<evidence type="ECO:0000256" key="13">
    <source>
        <dbReference type="ARBA" id="ARBA00023136"/>
    </source>
</evidence>
<dbReference type="SUPFAM" id="SSF55073">
    <property type="entry name" value="Nucleotide cyclase"/>
    <property type="match status" value="2"/>
</dbReference>
<evidence type="ECO:0000256" key="2">
    <source>
        <dbReference type="ARBA" id="ARBA00001946"/>
    </source>
</evidence>
<evidence type="ECO:0000256" key="18">
    <source>
        <dbReference type="SAM" id="Phobius"/>
    </source>
</evidence>
<evidence type="ECO:0000256" key="9">
    <source>
        <dbReference type="ARBA" id="ARBA00022840"/>
    </source>
</evidence>
<feature type="compositionally biased region" description="Basic residues" evidence="17">
    <location>
        <begin position="1286"/>
        <end position="1303"/>
    </location>
</feature>
<feature type="compositionally biased region" description="Basic and acidic residues" evidence="17">
    <location>
        <begin position="1530"/>
        <end position="1540"/>
    </location>
</feature>
<feature type="transmembrane region" description="Helical" evidence="18">
    <location>
        <begin position="727"/>
        <end position="749"/>
    </location>
</feature>
<feature type="region of interest" description="Disordered" evidence="17">
    <location>
        <begin position="1807"/>
        <end position="1844"/>
    </location>
</feature>
<feature type="transmembrane region" description="Helical" evidence="18">
    <location>
        <begin position="46"/>
        <end position="67"/>
    </location>
</feature>
<dbReference type="GO" id="GO:0004016">
    <property type="term" value="F:adenylate cyclase activity"/>
    <property type="evidence" value="ECO:0007669"/>
    <property type="project" value="UniProtKB-EC"/>
</dbReference>
<dbReference type="PROSITE" id="PS00452">
    <property type="entry name" value="GUANYLATE_CYCLASE_1"/>
    <property type="match status" value="2"/>
</dbReference>
<dbReference type="EMBL" id="JAVRJZ010000002">
    <property type="protein sequence ID" value="KAK2725474.1"/>
    <property type="molecule type" value="Genomic_DNA"/>
</dbReference>
<dbReference type="GO" id="GO:0035556">
    <property type="term" value="P:intracellular signal transduction"/>
    <property type="evidence" value="ECO:0007669"/>
    <property type="project" value="InterPro"/>
</dbReference>
<evidence type="ECO:0000256" key="4">
    <source>
        <dbReference type="ARBA" id="ARBA00012201"/>
    </source>
</evidence>
<dbReference type="InterPro" id="IPR018297">
    <property type="entry name" value="A/G_cyclase_CS"/>
</dbReference>
<evidence type="ECO:0000256" key="16">
    <source>
        <dbReference type="RuleBase" id="RU000405"/>
    </source>
</evidence>
<feature type="compositionally biased region" description="Polar residues" evidence="17">
    <location>
        <begin position="1258"/>
        <end position="1282"/>
    </location>
</feature>
<dbReference type="GO" id="GO:0005524">
    <property type="term" value="F:ATP binding"/>
    <property type="evidence" value="ECO:0007669"/>
    <property type="project" value="UniProtKB-KW"/>
</dbReference>
<accession>A0AA88LG32</accession>
<feature type="compositionally biased region" description="Polar residues" evidence="17">
    <location>
        <begin position="1445"/>
        <end position="1462"/>
    </location>
</feature>
<dbReference type="Proteomes" id="UP001187531">
    <property type="component" value="Unassembled WGS sequence"/>
</dbReference>
<feature type="region of interest" description="Disordered" evidence="17">
    <location>
        <begin position="1233"/>
        <end position="1325"/>
    </location>
</feature>
<evidence type="ECO:0000256" key="17">
    <source>
        <dbReference type="SAM" id="MobiDB-lite"/>
    </source>
</evidence>
<dbReference type="FunFam" id="3.30.70.1230:FF:000001">
    <property type="entry name" value="Adenylate cyclase"/>
    <property type="match status" value="1"/>
</dbReference>
<evidence type="ECO:0000313" key="21">
    <source>
        <dbReference type="Proteomes" id="UP001187531"/>
    </source>
</evidence>
<dbReference type="FunFam" id="3.30.70.1230:FF:000002">
    <property type="entry name" value="Adenylate cyclase"/>
    <property type="match status" value="1"/>
</dbReference>
<keyword evidence="9" id="KW-0067">ATP-binding</keyword>
<feature type="transmembrane region" description="Helical" evidence="18">
    <location>
        <begin position="791"/>
        <end position="811"/>
    </location>
</feature>
<dbReference type="SMART" id="SM00044">
    <property type="entry name" value="CYCc"/>
    <property type="match status" value="2"/>
</dbReference>
<evidence type="ECO:0000256" key="14">
    <source>
        <dbReference type="ARBA" id="ARBA00023180"/>
    </source>
</evidence>
<dbReference type="Gene3D" id="3.30.70.1230">
    <property type="entry name" value="Nucleotide cyclase"/>
    <property type="match status" value="2"/>
</dbReference>
<evidence type="ECO:0000256" key="7">
    <source>
        <dbReference type="ARBA" id="ARBA00022737"/>
    </source>
</evidence>
<dbReference type="InterPro" id="IPR032628">
    <property type="entry name" value="AC_N"/>
</dbReference>
<dbReference type="PANTHER" id="PTHR45627:SF26">
    <property type="entry name" value="ADENYLATE CYCLASE TYPE 1"/>
    <property type="match status" value="1"/>
</dbReference>
<dbReference type="EC" id="4.6.1.1" evidence="4"/>
<evidence type="ECO:0000256" key="15">
    <source>
        <dbReference type="ARBA" id="ARBA00023239"/>
    </source>
</evidence>
<comment type="cofactor">
    <cofactor evidence="2">
        <name>Mg(2+)</name>
        <dbReference type="ChEBI" id="CHEBI:18420"/>
    </cofactor>
</comment>
<dbReference type="PROSITE" id="PS50125">
    <property type="entry name" value="GUANYLATE_CYCLASE_2"/>
    <property type="match status" value="2"/>
</dbReference>
<organism evidence="20 21">
    <name type="scientific">Artemia franciscana</name>
    <name type="common">Brine shrimp</name>
    <name type="synonym">Artemia sanfranciscana</name>
    <dbReference type="NCBI Taxonomy" id="6661"/>
    <lineage>
        <taxon>Eukaryota</taxon>
        <taxon>Metazoa</taxon>
        <taxon>Ecdysozoa</taxon>
        <taxon>Arthropoda</taxon>
        <taxon>Crustacea</taxon>
        <taxon>Branchiopoda</taxon>
        <taxon>Anostraca</taxon>
        <taxon>Artemiidae</taxon>
        <taxon>Artemia</taxon>
    </lineage>
</organism>
<dbReference type="GO" id="GO:0046872">
    <property type="term" value="F:metal ion binding"/>
    <property type="evidence" value="ECO:0007669"/>
    <property type="project" value="UniProtKB-KW"/>
</dbReference>
<feature type="transmembrane region" description="Helical" evidence="18">
    <location>
        <begin position="320"/>
        <end position="341"/>
    </location>
</feature>
<feature type="compositionally biased region" description="Polar residues" evidence="17">
    <location>
        <begin position="1830"/>
        <end position="1842"/>
    </location>
</feature>
<feature type="compositionally biased region" description="Basic and acidic residues" evidence="17">
    <location>
        <begin position="1463"/>
        <end position="1474"/>
    </location>
</feature>
<feature type="region of interest" description="Disordered" evidence="17">
    <location>
        <begin position="1508"/>
        <end position="1544"/>
    </location>
</feature>
<keyword evidence="21" id="KW-1185">Reference proteome</keyword>
<feature type="compositionally biased region" description="Pro residues" evidence="17">
    <location>
        <begin position="1238"/>
        <end position="1247"/>
    </location>
</feature>
<keyword evidence="6" id="KW-0479">Metal-binding</keyword>
<feature type="domain" description="Guanylate cyclase" evidence="19">
    <location>
        <begin position="409"/>
        <end position="536"/>
    </location>
</feature>
<dbReference type="GO" id="GO:0005886">
    <property type="term" value="C:plasma membrane"/>
    <property type="evidence" value="ECO:0007669"/>
    <property type="project" value="InterPro"/>
</dbReference>
<keyword evidence="11 18" id="KW-1133">Transmembrane helix</keyword>
<feature type="transmembrane region" description="Helical" evidence="18">
    <location>
        <begin position="73"/>
        <end position="94"/>
    </location>
</feature>
<comment type="subcellular location">
    <subcellularLocation>
        <location evidence="3">Membrane</location>
        <topology evidence="3">Multi-pass membrane protein</topology>
    </subcellularLocation>
</comment>
<feature type="region of interest" description="Disordered" evidence="17">
    <location>
        <begin position="1589"/>
        <end position="1615"/>
    </location>
</feature>
<keyword evidence="7" id="KW-0677">Repeat</keyword>
<feature type="transmembrane region" description="Helical" evidence="18">
    <location>
        <begin position="871"/>
        <end position="890"/>
    </location>
</feature>
<evidence type="ECO:0000256" key="10">
    <source>
        <dbReference type="ARBA" id="ARBA00022842"/>
    </source>
</evidence>
<comment type="similarity">
    <text evidence="16">Belongs to the adenylyl cyclase class-4/guanylyl cyclase family.</text>
</comment>
<evidence type="ECO:0000256" key="8">
    <source>
        <dbReference type="ARBA" id="ARBA00022741"/>
    </source>
</evidence>
<feature type="transmembrane region" description="Helical" evidence="18">
    <location>
        <begin position="292"/>
        <end position="314"/>
    </location>
</feature>
<evidence type="ECO:0000256" key="6">
    <source>
        <dbReference type="ARBA" id="ARBA00022723"/>
    </source>
</evidence>
<feature type="domain" description="Guanylate cyclase" evidence="19">
    <location>
        <begin position="990"/>
        <end position="1137"/>
    </location>
</feature>
<keyword evidence="5 18" id="KW-0812">Transmembrane</keyword>
<keyword evidence="10" id="KW-0460">Magnesium</keyword>
<feature type="transmembrane region" description="Helical" evidence="18">
    <location>
        <begin position="106"/>
        <end position="126"/>
    </location>
</feature>
<dbReference type="InterPro" id="IPR029787">
    <property type="entry name" value="Nucleotide_cyclase"/>
</dbReference>